<evidence type="ECO:0000313" key="2">
    <source>
        <dbReference type="Proteomes" id="UP000235371"/>
    </source>
</evidence>
<dbReference type="GeneID" id="36578658"/>
<reference evidence="1 2" key="1">
    <citation type="submission" date="2016-04" db="EMBL/GenBank/DDBJ databases">
        <title>A degradative enzymes factory behind the ericoid mycorrhizal symbiosis.</title>
        <authorList>
            <consortium name="DOE Joint Genome Institute"/>
            <person name="Martino E."/>
            <person name="Morin E."/>
            <person name="Grelet G."/>
            <person name="Kuo A."/>
            <person name="Kohler A."/>
            <person name="Daghino S."/>
            <person name="Barry K."/>
            <person name="Choi C."/>
            <person name="Cichocki N."/>
            <person name="Clum A."/>
            <person name="Copeland A."/>
            <person name="Hainaut M."/>
            <person name="Haridas S."/>
            <person name="Labutti K."/>
            <person name="Lindquist E."/>
            <person name="Lipzen A."/>
            <person name="Khouja H.-R."/>
            <person name="Murat C."/>
            <person name="Ohm R."/>
            <person name="Olson A."/>
            <person name="Spatafora J."/>
            <person name="Veneault-Fourrey C."/>
            <person name="Henrissat B."/>
            <person name="Grigoriev I."/>
            <person name="Martin F."/>
            <person name="Perotto S."/>
        </authorList>
    </citation>
    <scope>NUCLEOTIDE SEQUENCE [LARGE SCALE GENOMIC DNA]</scope>
    <source>
        <strain evidence="1 2">E</strain>
    </source>
</reference>
<proteinExistence type="predicted"/>
<dbReference type="EMBL" id="KZ613740">
    <property type="protein sequence ID" value="PMD67384.1"/>
    <property type="molecule type" value="Genomic_DNA"/>
</dbReference>
<organism evidence="1 2">
    <name type="scientific">Hyaloscypha bicolor E</name>
    <dbReference type="NCBI Taxonomy" id="1095630"/>
    <lineage>
        <taxon>Eukaryota</taxon>
        <taxon>Fungi</taxon>
        <taxon>Dikarya</taxon>
        <taxon>Ascomycota</taxon>
        <taxon>Pezizomycotina</taxon>
        <taxon>Leotiomycetes</taxon>
        <taxon>Helotiales</taxon>
        <taxon>Hyaloscyphaceae</taxon>
        <taxon>Hyaloscypha</taxon>
        <taxon>Hyaloscypha bicolor</taxon>
    </lineage>
</organism>
<dbReference type="OrthoDB" id="10612935at2759"/>
<protein>
    <submittedName>
        <fullName evidence="1">Uncharacterized protein</fullName>
    </submittedName>
</protein>
<evidence type="ECO:0000313" key="1">
    <source>
        <dbReference type="EMBL" id="PMD67384.1"/>
    </source>
</evidence>
<dbReference type="RefSeq" id="XP_024744288.1">
    <property type="nucleotide sequence ID" value="XM_024870576.1"/>
</dbReference>
<gene>
    <name evidence="1" type="ORF">K444DRAFT_14784</name>
</gene>
<dbReference type="AlphaFoldDB" id="A0A2J6TWH0"/>
<dbReference type="InParanoid" id="A0A2J6TWH0"/>
<keyword evidence="2" id="KW-1185">Reference proteome</keyword>
<accession>A0A2J6TWH0</accession>
<sequence length="94" mass="10174">MPFCSPIPPATRNAQRVRCLSLSLHSCDRIPNSAASSPIVLSLIALLLDSTPMAPRRRYLVGRVYSATSGGSHWVGRDKDESCDQAALKPSHLT</sequence>
<dbReference type="Proteomes" id="UP000235371">
    <property type="component" value="Unassembled WGS sequence"/>
</dbReference>
<name>A0A2J6TWH0_9HELO</name>